<dbReference type="VEuPathDB" id="TriTrypDB:ECC02_010526"/>
<protein>
    <submittedName>
        <fullName evidence="2">Uncharacterized protein</fullName>
    </submittedName>
</protein>
<accession>A0A7J6XS78</accession>
<name>A0A7J6XS78_TRYCR</name>
<comment type="caution">
    <text evidence="2">The sequence shown here is derived from an EMBL/GenBank/DDBJ whole genome shotgun (WGS) entry which is preliminary data.</text>
</comment>
<evidence type="ECO:0000256" key="1">
    <source>
        <dbReference type="SAM" id="MobiDB-lite"/>
    </source>
</evidence>
<organism evidence="2 3">
    <name type="scientific">Trypanosoma cruzi</name>
    <dbReference type="NCBI Taxonomy" id="5693"/>
    <lineage>
        <taxon>Eukaryota</taxon>
        <taxon>Discoba</taxon>
        <taxon>Euglenozoa</taxon>
        <taxon>Kinetoplastea</taxon>
        <taxon>Metakinetoplastina</taxon>
        <taxon>Trypanosomatida</taxon>
        <taxon>Trypanosomatidae</taxon>
        <taxon>Trypanosoma</taxon>
        <taxon>Schizotrypanum</taxon>
    </lineage>
</organism>
<feature type="region of interest" description="Disordered" evidence="1">
    <location>
        <begin position="301"/>
        <end position="326"/>
    </location>
</feature>
<gene>
    <name evidence="2" type="ORF">ECC02_010526</name>
</gene>
<evidence type="ECO:0000313" key="3">
    <source>
        <dbReference type="Proteomes" id="UP000583944"/>
    </source>
</evidence>
<sequence length="326" mass="35061">MIAVLPFAEHFSSWQAAAATHSACSIPSVQIPVGMSRLPLVRCLGASQTMWSQRPEVFHTLRCKHHSQLHAGKRRHVSVVAACLPVAGCRPPSLQCGMTDGGPIPCERVDVQWEIRSTRCAVTSGNETLRPLLHFACAGSSDSSISMPLGVAARSSPAVVDGEQPSRSSWCEFRPQITAAGHKRRMVLITLSSVSNCRGKAAEVHRVNAGAGRWAHAEGGGLQAVGATSYKRSHGKVWRTKKATPPAPPLQAWRKTPQPMSLVAGALSCLHSCRRAMPGWCCASRAARAILRGEGPEVLSFQTTKRPSSPGLRLLRTPPQRVMPTE</sequence>
<dbReference type="EMBL" id="JABDHM010000184">
    <property type="protein sequence ID" value="KAF5216688.1"/>
    <property type="molecule type" value="Genomic_DNA"/>
</dbReference>
<proteinExistence type="predicted"/>
<dbReference type="Proteomes" id="UP000583944">
    <property type="component" value="Unassembled WGS sequence"/>
</dbReference>
<evidence type="ECO:0000313" key="2">
    <source>
        <dbReference type="EMBL" id="KAF5216688.1"/>
    </source>
</evidence>
<reference evidence="2 3" key="1">
    <citation type="journal article" date="2019" name="Genome Biol. Evol.">
        <title>Nanopore Sequencing Significantly Improves Genome Assembly of the Protozoan Parasite Trypanosoma cruzi.</title>
        <authorList>
            <person name="Diaz-Viraque F."/>
            <person name="Pita S."/>
            <person name="Greif G."/>
            <person name="de Souza R.C.M."/>
            <person name="Iraola G."/>
            <person name="Robello C."/>
        </authorList>
    </citation>
    <scope>NUCLEOTIDE SEQUENCE [LARGE SCALE GENOMIC DNA]</scope>
    <source>
        <strain evidence="2 3">Berenice</strain>
    </source>
</reference>
<dbReference type="AlphaFoldDB" id="A0A7J6XS78"/>